<reference evidence="1 2" key="1">
    <citation type="submission" date="2020-08" db="EMBL/GenBank/DDBJ databases">
        <title>Genome sequence of Hymenobacter qilianensis JCM 19763T.</title>
        <authorList>
            <person name="Hyun D.-W."/>
            <person name="Bae J.-W."/>
        </authorList>
    </citation>
    <scope>NUCLEOTIDE SEQUENCE [LARGE SCALE GENOMIC DNA]</scope>
    <source>
        <strain evidence="1 2">JCM 19763</strain>
    </source>
</reference>
<organism evidence="1 2">
    <name type="scientific">Hymenobacter qilianensis</name>
    <dbReference type="NCBI Taxonomy" id="1385715"/>
    <lineage>
        <taxon>Bacteria</taxon>
        <taxon>Pseudomonadati</taxon>
        <taxon>Bacteroidota</taxon>
        <taxon>Cytophagia</taxon>
        <taxon>Cytophagales</taxon>
        <taxon>Hymenobacteraceae</taxon>
        <taxon>Hymenobacter</taxon>
    </lineage>
</organism>
<proteinExistence type="predicted"/>
<accession>A0A7H0GVF0</accession>
<dbReference type="AlphaFoldDB" id="A0A7H0GVF0"/>
<dbReference type="Proteomes" id="UP000516093">
    <property type="component" value="Chromosome"/>
</dbReference>
<dbReference type="KEGG" id="hqi:H9L05_00065"/>
<name>A0A7H0GVF0_9BACT</name>
<protein>
    <recommendedName>
        <fullName evidence="3">Lipocalin family protein</fullName>
    </recommendedName>
</protein>
<keyword evidence="2" id="KW-1185">Reference proteome</keyword>
<evidence type="ECO:0000313" key="1">
    <source>
        <dbReference type="EMBL" id="QNP52266.1"/>
    </source>
</evidence>
<gene>
    <name evidence="1" type="ORF">H9L05_00065</name>
</gene>
<sequence length="154" mass="17430">MLSSVFTRLVLLFFSLTIFSCSSKEKEEVAPVPVKSLVGRWDVLEASVTHYSPDGQYLRTQPLFAADKRYYIFSADGKIEPYTKEKSLQAGSYSNTNNSLSLSFDYGTFQYTIPPTISDTELTVIEDTRNLTSVPESRRNRVTLVQLKKHTSPE</sequence>
<evidence type="ECO:0008006" key="3">
    <source>
        <dbReference type="Google" id="ProtNLM"/>
    </source>
</evidence>
<evidence type="ECO:0000313" key="2">
    <source>
        <dbReference type="Proteomes" id="UP000516093"/>
    </source>
</evidence>
<dbReference type="RefSeq" id="WP_187732525.1">
    <property type="nucleotide sequence ID" value="NZ_BMFN01000002.1"/>
</dbReference>
<dbReference type="EMBL" id="CP060784">
    <property type="protein sequence ID" value="QNP52266.1"/>
    <property type="molecule type" value="Genomic_DNA"/>
</dbReference>